<gene>
    <name evidence="1" type="ORF">H8D96_19180</name>
</gene>
<dbReference type="SUPFAM" id="SSF109709">
    <property type="entry name" value="KorB DNA-binding domain-like"/>
    <property type="match status" value="1"/>
</dbReference>
<name>A0A8J6NWK4_9BACT</name>
<dbReference type="AlphaFoldDB" id="A0A8J6NWK4"/>
<dbReference type="EMBL" id="JACNIG010000372">
    <property type="protein sequence ID" value="MBC8434038.1"/>
    <property type="molecule type" value="Genomic_DNA"/>
</dbReference>
<comment type="caution">
    <text evidence="1">The sequence shown here is derived from an EMBL/GenBank/DDBJ whole genome shotgun (WGS) entry which is preliminary data.</text>
</comment>
<reference evidence="1 2" key="1">
    <citation type="submission" date="2020-08" db="EMBL/GenBank/DDBJ databases">
        <title>Bridging the membrane lipid divide: bacteria of the FCB group superphylum have the potential to synthesize archaeal ether lipids.</title>
        <authorList>
            <person name="Villanueva L."/>
            <person name="Von Meijenfeldt F.A.B."/>
            <person name="Westbye A.B."/>
            <person name="Yadav S."/>
            <person name="Hopmans E.C."/>
            <person name="Dutilh B.E."/>
            <person name="Sinninghe Damste J.S."/>
        </authorList>
    </citation>
    <scope>NUCLEOTIDE SEQUENCE [LARGE SCALE GENOMIC DNA]</scope>
    <source>
        <strain evidence="1">NIOZ-UU17</strain>
    </source>
</reference>
<organism evidence="1 2">
    <name type="scientific">Candidatus Desulfatibia vada</name>
    <dbReference type="NCBI Taxonomy" id="2841696"/>
    <lineage>
        <taxon>Bacteria</taxon>
        <taxon>Pseudomonadati</taxon>
        <taxon>Thermodesulfobacteriota</taxon>
        <taxon>Desulfobacteria</taxon>
        <taxon>Desulfobacterales</taxon>
        <taxon>Desulfobacterales incertae sedis</taxon>
        <taxon>Candidatus Desulfatibia</taxon>
    </lineage>
</organism>
<sequence>MTLPKKHIIHKAIKWETMLDDGAVESLSQIAKKEGLTRARITQIMNLLKLPSDLREFLVGLNDPKEIRKYSERKIRKVQPDSLAELRANSSLPDLILDGKDAAVAKV</sequence>
<dbReference type="Proteomes" id="UP000605201">
    <property type="component" value="Unassembled WGS sequence"/>
</dbReference>
<evidence type="ECO:0000313" key="1">
    <source>
        <dbReference type="EMBL" id="MBC8434038.1"/>
    </source>
</evidence>
<evidence type="ECO:0000313" key="2">
    <source>
        <dbReference type="Proteomes" id="UP000605201"/>
    </source>
</evidence>
<accession>A0A8J6NWK4</accession>
<protein>
    <submittedName>
        <fullName evidence="1">Uncharacterized protein</fullName>
    </submittedName>
</protein>
<proteinExistence type="predicted"/>